<sequence>MKKIIIATAIVLASGITAYSLSTKNNTDTNGKAKTEVASFSTPAGHGSKSDLATAD</sequence>
<feature type="chain" id="PRO_5045313324" evidence="2">
    <location>
        <begin position="19"/>
        <end position="56"/>
    </location>
</feature>
<keyword evidence="2" id="KW-0732">Signal</keyword>
<dbReference type="EMBL" id="BAAAZC010000012">
    <property type="protein sequence ID" value="GAA3969607.1"/>
    <property type="molecule type" value="Genomic_DNA"/>
</dbReference>
<evidence type="ECO:0000313" key="4">
    <source>
        <dbReference type="Proteomes" id="UP001500742"/>
    </source>
</evidence>
<dbReference type="RefSeq" id="WP_259097076.1">
    <property type="nucleotide sequence ID" value="NZ_BAAAZC010000012.1"/>
</dbReference>
<evidence type="ECO:0000256" key="2">
    <source>
        <dbReference type="SAM" id="SignalP"/>
    </source>
</evidence>
<name>A0ABP7PQF4_9SPHI</name>
<evidence type="ECO:0000256" key="1">
    <source>
        <dbReference type="SAM" id="MobiDB-lite"/>
    </source>
</evidence>
<comment type="caution">
    <text evidence="3">The sequence shown here is derived from an EMBL/GenBank/DDBJ whole genome shotgun (WGS) entry which is preliminary data.</text>
</comment>
<feature type="region of interest" description="Disordered" evidence="1">
    <location>
        <begin position="24"/>
        <end position="56"/>
    </location>
</feature>
<dbReference type="Proteomes" id="UP001500742">
    <property type="component" value="Unassembled WGS sequence"/>
</dbReference>
<feature type="signal peptide" evidence="2">
    <location>
        <begin position="1"/>
        <end position="18"/>
    </location>
</feature>
<accession>A0ABP7PQF4</accession>
<protein>
    <submittedName>
        <fullName evidence="3">Uncharacterized protein</fullName>
    </submittedName>
</protein>
<organism evidence="3 4">
    <name type="scientific">Mucilaginibacter dorajii</name>
    <dbReference type="NCBI Taxonomy" id="692994"/>
    <lineage>
        <taxon>Bacteria</taxon>
        <taxon>Pseudomonadati</taxon>
        <taxon>Bacteroidota</taxon>
        <taxon>Sphingobacteriia</taxon>
        <taxon>Sphingobacteriales</taxon>
        <taxon>Sphingobacteriaceae</taxon>
        <taxon>Mucilaginibacter</taxon>
    </lineage>
</organism>
<keyword evidence="4" id="KW-1185">Reference proteome</keyword>
<gene>
    <name evidence="3" type="ORF">GCM10022210_18240</name>
</gene>
<reference evidence="4" key="1">
    <citation type="journal article" date="2019" name="Int. J. Syst. Evol. Microbiol.">
        <title>The Global Catalogue of Microorganisms (GCM) 10K type strain sequencing project: providing services to taxonomists for standard genome sequencing and annotation.</title>
        <authorList>
            <consortium name="The Broad Institute Genomics Platform"/>
            <consortium name="The Broad Institute Genome Sequencing Center for Infectious Disease"/>
            <person name="Wu L."/>
            <person name="Ma J."/>
        </authorList>
    </citation>
    <scope>NUCLEOTIDE SEQUENCE [LARGE SCALE GENOMIC DNA]</scope>
    <source>
        <strain evidence="4">JCM 16601</strain>
    </source>
</reference>
<evidence type="ECO:0000313" key="3">
    <source>
        <dbReference type="EMBL" id="GAA3969607.1"/>
    </source>
</evidence>
<feature type="compositionally biased region" description="Polar residues" evidence="1">
    <location>
        <begin position="24"/>
        <end position="42"/>
    </location>
</feature>
<proteinExistence type="predicted"/>